<organism evidence="2 3">
    <name type="scientific">Oceanotoga teriensis</name>
    <dbReference type="NCBI Taxonomy" id="515440"/>
    <lineage>
        <taxon>Bacteria</taxon>
        <taxon>Thermotogati</taxon>
        <taxon>Thermotogota</taxon>
        <taxon>Thermotogae</taxon>
        <taxon>Petrotogales</taxon>
        <taxon>Petrotogaceae</taxon>
        <taxon>Oceanotoga</taxon>
    </lineage>
</organism>
<feature type="transmembrane region" description="Helical" evidence="1">
    <location>
        <begin position="58"/>
        <end position="80"/>
    </location>
</feature>
<protein>
    <submittedName>
        <fullName evidence="2">Lysine exporter LysO-like protein</fullName>
    </submittedName>
</protein>
<dbReference type="AlphaFoldDB" id="A0AA45HJH4"/>
<dbReference type="Pfam" id="PF03956">
    <property type="entry name" value="Lys_export"/>
    <property type="match status" value="1"/>
</dbReference>
<reference evidence="2 3" key="1">
    <citation type="submission" date="2018-05" db="EMBL/GenBank/DDBJ databases">
        <title>Genomic Encyclopedia of Type Strains, Phase IV (KMG-IV): sequencing the most valuable type-strain genomes for metagenomic binning, comparative biology and taxonomic classification.</title>
        <authorList>
            <person name="Goeker M."/>
        </authorList>
    </citation>
    <scope>NUCLEOTIDE SEQUENCE [LARGE SCALE GENOMIC DNA]</scope>
    <source>
        <strain evidence="2 3">DSM 24906</strain>
    </source>
</reference>
<name>A0AA45HJH4_9BACT</name>
<evidence type="ECO:0000256" key="1">
    <source>
        <dbReference type="SAM" id="Phobius"/>
    </source>
</evidence>
<sequence length="90" mass="10217">MLKYILIAFVVGLILGINKKFLFLKKLKPVTFITLLLLFFMGYEIGNDSELISQLSNIGILAFFIAVFSIFGSVLFTGIYDKFRNKGIKK</sequence>
<dbReference type="Proteomes" id="UP000245921">
    <property type="component" value="Unassembled WGS sequence"/>
</dbReference>
<dbReference type="GO" id="GO:0015661">
    <property type="term" value="F:L-lysine efflux transmembrane transporter activity"/>
    <property type="evidence" value="ECO:0007669"/>
    <property type="project" value="InterPro"/>
</dbReference>
<feature type="transmembrane region" description="Helical" evidence="1">
    <location>
        <begin position="30"/>
        <end position="46"/>
    </location>
</feature>
<keyword evidence="1" id="KW-0472">Membrane</keyword>
<gene>
    <name evidence="2" type="ORF">C7380_10271</name>
</gene>
<keyword evidence="1" id="KW-1133">Transmembrane helix</keyword>
<evidence type="ECO:0000313" key="3">
    <source>
        <dbReference type="Proteomes" id="UP000245921"/>
    </source>
</evidence>
<proteinExistence type="predicted"/>
<keyword evidence="3" id="KW-1185">Reference proteome</keyword>
<dbReference type="EMBL" id="QGGI01000002">
    <property type="protein sequence ID" value="PWJ96162.1"/>
    <property type="molecule type" value="Genomic_DNA"/>
</dbReference>
<dbReference type="RefSeq" id="WP_158274744.1">
    <property type="nucleotide sequence ID" value="NZ_QGGI01000002.1"/>
</dbReference>
<dbReference type="InterPro" id="IPR005642">
    <property type="entry name" value="LysO"/>
</dbReference>
<accession>A0AA45HJH4</accession>
<keyword evidence="1" id="KW-0812">Transmembrane</keyword>
<evidence type="ECO:0000313" key="2">
    <source>
        <dbReference type="EMBL" id="PWJ96162.1"/>
    </source>
</evidence>
<comment type="caution">
    <text evidence="2">The sequence shown here is derived from an EMBL/GenBank/DDBJ whole genome shotgun (WGS) entry which is preliminary data.</text>
</comment>